<feature type="domain" description="Beta-lactamase-related" evidence="2">
    <location>
        <begin position="108"/>
        <end position="396"/>
    </location>
</feature>
<dbReference type="InterPro" id="IPR051478">
    <property type="entry name" value="Beta-lactamase-like_AB/R"/>
</dbReference>
<evidence type="ECO:0000259" key="3">
    <source>
        <dbReference type="Pfam" id="PF26335"/>
    </source>
</evidence>
<keyword evidence="1" id="KW-0732">Signal</keyword>
<dbReference type="InterPro" id="IPR058664">
    <property type="entry name" value="ARB_00930-like_C"/>
</dbReference>
<accession>A0A6A6EBQ7</accession>
<dbReference type="AlphaFoldDB" id="A0A6A6EBQ7"/>
<proteinExistence type="predicted"/>
<dbReference type="Pfam" id="PF26335">
    <property type="entry name" value="ARB_00930_C"/>
    <property type="match status" value="1"/>
</dbReference>
<dbReference type="Gene3D" id="3.40.710.10">
    <property type="entry name" value="DD-peptidase/beta-lactamase superfamily"/>
    <property type="match status" value="1"/>
</dbReference>
<dbReference type="EMBL" id="ML994626">
    <property type="protein sequence ID" value="KAF2187570.1"/>
    <property type="molecule type" value="Genomic_DNA"/>
</dbReference>
<evidence type="ECO:0000259" key="2">
    <source>
        <dbReference type="Pfam" id="PF00144"/>
    </source>
</evidence>
<dbReference type="SUPFAM" id="SSF56601">
    <property type="entry name" value="beta-lactamase/transpeptidase-like"/>
    <property type="match status" value="1"/>
</dbReference>
<name>A0A6A6EBQ7_9PEZI</name>
<keyword evidence="5" id="KW-1185">Reference proteome</keyword>
<sequence>MLRYAAFVLPLVPLAIGQSPILPTDDCPILGPSFPSDFDLTNSMAIKEAIAAFPSLIDTLFEGEIPPLNKSATSFQIDVFSTQTNTSIYNYSHTGDILAPALTAGVLDDGTQFRIGSVSKLYTTYAMLNVAGLEIFDHPVTKYLPELAGNTEPSDKIIWEEVTVGALASQQGGSGGFLLGTATCFQTETCDVQAFLAEMRDIKRPVIPAFQTAMYSDAGFGILGRVLERLTNQTYEDALQTHLAEPLGLKFTRATVPPTEGLNALAIPPGEGELQGFLSSWAQDNHITAPSGGIYSNTHDMRLTGLSILHNQLLCANTTREWMKPRSHTASLTMSVGAPWEIYRLTIPVSPNSNRTRVSDLYTKLGGQVAYSAIFALSPDHGICYSILIAGETAATTDRTYLRDLVGSTFIPAAEFAAFENALTNYPGTFADPNNEASNLTIAVDEGKPGLALPSLFVDGVDWRSNITQPGLQKPSDLFSSRLYPNGVEYPSEGAEPQPRTQVEGGEGLFENGCTAWETTGFFTTSDFELEVVEGRLMSVRMMDSNVTMNRVSDEVLL</sequence>
<dbReference type="Pfam" id="PF00144">
    <property type="entry name" value="Beta-lactamase"/>
    <property type="match status" value="1"/>
</dbReference>
<organism evidence="4 5">
    <name type="scientific">Zopfia rhizophila CBS 207.26</name>
    <dbReference type="NCBI Taxonomy" id="1314779"/>
    <lineage>
        <taxon>Eukaryota</taxon>
        <taxon>Fungi</taxon>
        <taxon>Dikarya</taxon>
        <taxon>Ascomycota</taxon>
        <taxon>Pezizomycotina</taxon>
        <taxon>Dothideomycetes</taxon>
        <taxon>Dothideomycetes incertae sedis</taxon>
        <taxon>Zopfiaceae</taxon>
        <taxon>Zopfia</taxon>
    </lineage>
</organism>
<dbReference type="OrthoDB" id="10250282at2759"/>
<dbReference type="InterPro" id="IPR001466">
    <property type="entry name" value="Beta-lactam-related"/>
</dbReference>
<feature type="chain" id="PRO_5025667347" evidence="1">
    <location>
        <begin position="18"/>
        <end position="558"/>
    </location>
</feature>
<feature type="domain" description="Beta-lactamase-like ARB-00930-like C-terminal" evidence="3">
    <location>
        <begin position="420"/>
        <end position="552"/>
    </location>
</feature>
<gene>
    <name evidence="4" type="ORF">K469DRAFT_737784</name>
</gene>
<dbReference type="PANTHER" id="PTHR22935:SF97">
    <property type="entry name" value="BETA-LACTAMASE-RELATED DOMAIN-CONTAINING PROTEIN"/>
    <property type="match status" value="1"/>
</dbReference>
<reference evidence="4" key="1">
    <citation type="journal article" date="2020" name="Stud. Mycol.">
        <title>101 Dothideomycetes genomes: a test case for predicting lifestyles and emergence of pathogens.</title>
        <authorList>
            <person name="Haridas S."/>
            <person name="Albert R."/>
            <person name="Binder M."/>
            <person name="Bloem J."/>
            <person name="Labutti K."/>
            <person name="Salamov A."/>
            <person name="Andreopoulos B."/>
            <person name="Baker S."/>
            <person name="Barry K."/>
            <person name="Bills G."/>
            <person name="Bluhm B."/>
            <person name="Cannon C."/>
            <person name="Castanera R."/>
            <person name="Culley D."/>
            <person name="Daum C."/>
            <person name="Ezra D."/>
            <person name="Gonzalez J."/>
            <person name="Henrissat B."/>
            <person name="Kuo A."/>
            <person name="Liang C."/>
            <person name="Lipzen A."/>
            <person name="Lutzoni F."/>
            <person name="Magnuson J."/>
            <person name="Mondo S."/>
            <person name="Nolan M."/>
            <person name="Ohm R."/>
            <person name="Pangilinan J."/>
            <person name="Park H.-J."/>
            <person name="Ramirez L."/>
            <person name="Alfaro M."/>
            <person name="Sun H."/>
            <person name="Tritt A."/>
            <person name="Yoshinaga Y."/>
            <person name="Zwiers L.-H."/>
            <person name="Turgeon B."/>
            <person name="Goodwin S."/>
            <person name="Spatafora J."/>
            <person name="Crous P."/>
            <person name="Grigoriev I."/>
        </authorList>
    </citation>
    <scope>NUCLEOTIDE SEQUENCE</scope>
    <source>
        <strain evidence="4">CBS 207.26</strain>
    </source>
</reference>
<dbReference type="InterPro" id="IPR012338">
    <property type="entry name" value="Beta-lactam/transpept-like"/>
</dbReference>
<feature type="signal peptide" evidence="1">
    <location>
        <begin position="1"/>
        <end position="17"/>
    </location>
</feature>
<protein>
    <submittedName>
        <fullName evidence="4">Beta-lactamase/transpeptidase-like protein</fullName>
    </submittedName>
</protein>
<dbReference type="Proteomes" id="UP000800200">
    <property type="component" value="Unassembled WGS sequence"/>
</dbReference>
<evidence type="ECO:0000313" key="5">
    <source>
        <dbReference type="Proteomes" id="UP000800200"/>
    </source>
</evidence>
<evidence type="ECO:0000313" key="4">
    <source>
        <dbReference type="EMBL" id="KAF2187570.1"/>
    </source>
</evidence>
<evidence type="ECO:0000256" key="1">
    <source>
        <dbReference type="SAM" id="SignalP"/>
    </source>
</evidence>
<dbReference type="PANTHER" id="PTHR22935">
    <property type="entry name" value="PENICILLIN-BINDING PROTEIN"/>
    <property type="match status" value="1"/>
</dbReference>